<keyword evidence="1" id="KW-0001">2Fe-2S</keyword>
<proteinExistence type="predicted"/>
<name>A0A6L8UTE2_9BACL</name>
<evidence type="ECO:0000259" key="6">
    <source>
        <dbReference type="PROSITE" id="PS51296"/>
    </source>
</evidence>
<dbReference type="InterPro" id="IPR050584">
    <property type="entry name" value="Cholesterol_7-desaturase"/>
</dbReference>
<dbReference type="Gene3D" id="2.102.10.10">
    <property type="entry name" value="Rieske [2Fe-2S] iron-sulphur domain"/>
    <property type="match status" value="1"/>
</dbReference>
<evidence type="ECO:0000256" key="1">
    <source>
        <dbReference type="ARBA" id="ARBA00022714"/>
    </source>
</evidence>
<dbReference type="PROSITE" id="PS51296">
    <property type="entry name" value="RIESKE"/>
    <property type="match status" value="1"/>
</dbReference>
<dbReference type="CDD" id="cd03469">
    <property type="entry name" value="Rieske_RO_Alpha_N"/>
    <property type="match status" value="1"/>
</dbReference>
<evidence type="ECO:0000256" key="4">
    <source>
        <dbReference type="ARBA" id="ARBA00023004"/>
    </source>
</evidence>
<evidence type="ECO:0000313" key="8">
    <source>
        <dbReference type="Proteomes" id="UP000481087"/>
    </source>
</evidence>
<dbReference type="RefSeq" id="WP_161404748.1">
    <property type="nucleotide sequence ID" value="NZ_WTUZ01000002.1"/>
</dbReference>
<keyword evidence="3" id="KW-0560">Oxidoreductase</keyword>
<dbReference type="PANTHER" id="PTHR21266">
    <property type="entry name" value="IRON-SULFUR DOMAIN CONTAINING PROTEIN"/>
    <property type="match status" value="1"/>
</dbReference>
<dbReference type="InterPro" id="IPR044043">
    <property type="entry name" value="VanA_C_cat"/>
</dbReference>
<organism evidence="7 8">
    <name type="scientific">Paenibacillus silvestris</name>
    <dbReference type="NCBI Taxonomy" id="2606219"/>
    <lineage>
        <taxon>Bacteria</taxon>
        <taxon>Bacillati</taxon>
        <taxon>Bacillota</taxon>
        <taxon>Bacilli</taxon>
        <taxon>Bacillales</taxon>
        <taxon>Paenibacillaceae</taxon>
        <taxon>Paenibacillus</taxon>
    </lineage>
</organism>
<accession>A0A6L8UTE2</accession>
<feature type="domain" description="Rieske" evidence="6">
    <location>
        <begin position="12"/>
        <end position="115"/>
    </location>
</feature>
<keyword evidence="5" id="KW-0411">Iron-sulfur</keyword>
<protein>
    <submittedName>
        <fullName evidence="7">Rieske 2Fe-2S domain-containing protein</fullName>
    </submittedName>
</protein>
<dbReference type="Pfam" id="PF00355">
    <property type="entry name" value="Rieske"/>
    <property type="match status" value="1"/>
</dbReference>
<dbReference type="GO" id="GO:0016705">
    <property type="term" value="F:oxidoreductase activity, acting on paired donors, with incorporation or reduction of molecular oxygen"/>
    <property type="evidence" value="ECO:0007669"/>
    <property type="project" value="UniProtKB-ARBA"/>
</dbReference>
<comment type="caution">
    <text evidence="7">The sequence shown here is derived from an EMBL/GenBank/DDBJ whole genome shotgun (WGS) entry which is preliminary data.</text>
</comment>
<evidence type="ECO:0000256" key="3">
    <source>
        <dbReference type="ARBA" id="ARBA00023002"/>
    </source>
</evidence>
<dbReference type="EMBL" id="WTUZ01000002">
    <property type="protein sequence ID" value="MZQ80642.1"/>
    <property type="molecule type" value="Genomic_DNA"/>
</dbReference>
<dbReference type="GO" id="GO:0051537">
    <property type="term" value="F:2 iron, 2 sulfur cluster binding"/>
    <property type="evidence" value="ECO:0007669"/>
    <property type="project" value="UniProtKB-KW"/>
</dbReference>
<reference evidence="7 8" key="1">
    <citation type="submission" date="2019-12" db="EMBL/GenBank/DDBJ databases">
        <title>Paenibacillus sp. nov. sp. isolated from soil.</title>
        <authorList>
            <person name="Kim J."/>
            <person name="Jeong S.E."/>
            <person name="Jung H.S."/>
            <person name="Jeon C.O."/>
        </authorList>
    </citation>
    <scope>NUCLEOTIDE SEQUENCE [LARGE SCALE GENOMIC DNA]</scope>
    <source>
        <strain evidence="7 8">5J-6</strain>
    </source>
</reference>
<sequence>MTIQDKTLLDEWHPVLLSSTLTDRPVPVVVLGEKVAVFRTSDGVHAFKDLCIHRGVPLSLGKVKGNELVCAYHGWSFSSCGSCTRIPSLPANRAIPLKAKAFVYTCVEAHGFVWVCLGTPAGPLPRVSAYIPEGFKEVWMGPYTLQAAGPRIIENFLDVSHLMFVHEGHLGDSDYAEIGDYQVHEENGVLTSEEIVVYQPDPDGTGRGVHSRYVYEVYGPLSVAFTKRDRDTDHIFRLFLMVLPESEQRSQAFMLKQRNYAYEEPDETFIQFQEMLIEQDREMVENQKPELLPLDLQAELHLSTDRLSIAYRKRLRELGVTFGTA</sequence>
<evidence type="ECO:0000313" key="7">
    <source>
        <dbReference type="EMBL" id="MZQ80642.1"/>
    </source>
</evidence>
<dbReference type="Pfam" id="PF19112">
    <property type="entry name" value="VanA_C"/>
    <property type="match status" value="1"/>
</dbReference>
<dbReference type="Proteomes" id="UP000481087">
    <property type="component" value="Unassembled WGS sequence"/>
</dbReference>
<dbReference type="PANTHER" id="PTHR21266:SF57">
    <property type="entry name" value="3-CHLOROBENZOATE-3,4-DIOXYGENASE"/>
    <property type="match status" value="1"/>
</dbReference>
<dbReference type="SUPFAM" id="SSF55961">
    <property type="entry name" value="Bet v1-like"/>
    <property type="match status" value="1"/>
</dbReference>
<evidence type="ECO:0000256" key="5">
    <source>
        <dbReference type="ARBA" id="ARBA00023014"/>
    </source>
</evidence>
<dbReference type="SUPFAM" id="SSF50022">
    <property type="entry name" value="ISP domain"/>
    <property type="match status" value="1"/>
</dbReference>
<dbReference type="InterPro" id="IPR017941">
    <property type="entry name" value="Rieske_2Fe-2S"/>
</dbReference>
<dbReference type="GO" id="GO:0004497">
    <property type="term" value="F:monooxygenase activity"/>
    <property type="evidence" value="ECO:0007669"/>
    <property type="project" value="UniProtKB-ARBA"/>
</dbReference>
<gene>
    <name evidence="7" type="ORF">GQF01_00540</name>
</gene>
<dbReference type="Gene3D" id="3.90.380.10">
    <property type="entry name" value="Naphthalene 1,2-dioxygenase Alpha Subunit, Chain A, domain 1"/>
    <property type="match status" value="1"/>
</dbReference>
<keyword evidence="8" id="KW-1185">Reference proteome</keyword>
<keyword evidence="2" id="KW-0479">Metal-binding</keyword>
<dbReference type="GO" id="GO:0046872">
    <property type="term" value="F:metal ion binding"/>
    <property type="evidence" value="ECO:0007669"/>
    <property type="project" value="UniProtKB-KW"/>
</dbReference>
<keyword evidence="4" id="KW-0408">Iron</keyword>
<evidence type="ECO:0000256" key="2">
    <source>
        <dbReference type="ARBA" id="ARBA00022723"/>
    </source>
</evidence>
<dbReference type="InterPro" id="IPR036922">
    <property type="entry name" value="Rieske_2Fe-2S_sf"/>
</dbReference>
<dbReference type="AlphaFoldDB" id="A0A6L8UTE2"/>